<dbReference type="InterPro" id="IPR029044">
    <property type="entry name" value="Nucleotide-diphossugar_trans"/>
</dbReference>
<keyword evidence="8 10" id="KW-0472">Membrane</keyword>
<evidence type="ECO:0008006" key="13">
    <source>
        <dbReference type="Google" id="ProtNLM"/>
    </source>
</evidence>
<dbReference type="EMBL" id="QXFU01000324">
    <property type="protein sequence ID" value="KAE9036633.1"/>
    <property type="molecule type" value="Genomic_DNA"/>
</dbReference>
<evidence type="ECO:0000256" key="9">
    <source>
        <dbReference type="ARBA" id="ARBA00023180"/>
    </source>
</evidence>
<feature type="transmembrane region" description="Helical" evidence="10">
    <location>
        <begin position="30"/>
        <end position="50"/>
    </location>
</feature>
<dbReference type="SUPFAM" id="SSF53448">
    <property type="entry name" value="Nucleotide-diphospho-sugar transferases"/>
    <property type="match status" value="1"/>
</dbReference>
<evidence type="ECO:0000313" key="12">
    <source>
        <dbReference type="Proteomes" id="UP000435112"/>
    </source>
</evidence>
<evidence type="ECO:0000256" key="10">
    <source>
        <dbReference type="SAM" id="Phobius"/>
    </source>
</evidence>
<dbReference type="AlphaFoldDB" id="A0A6A3N4X3"/>
<dbReference type="GO" id="GO:0006493">
    <property type="term" value="P:protein O-linked glycosylation"/>
    <property type="evidence" value="ECO:0007669"/>
    <property type="project" value="TreeGrafter"/>
</dbReference>
<dbReference type="PANTHER" id="PTHR31392:SF1">
    <property type="entry name" value="ALPHA-1,3-MANNOSYLTRANSFERASE MNN1-RELATED"/>
    <property type="match status" value="1"/>
</dbReference>
<evidence type="ECO:0000256" key="2">
    <source>
        <dbReference type="ARBA" id="ARBA00009105"/>
    </source>
</evidence>
<gene>
    <name evidence="11" type="ORF">PR002_g6988</name>
</gene>
<keyword evidence="3" id="KW-0328">Glycosyltransferase</keyword>
<keyword evidence="5 10" id="KW-0812">Transmembrane</keyword>
<dbReference type="PANTHER" id="PTHR31392">
    <property type="entry name" value="ALPHA-1,3-MANNOSYLTRANSFERASE MNN1-RELATED"/>
    <property type="match status" value="1"/>
</dbReference>
<comment type="subcellular location">
    <subcellularLocation>
        <location evidence="1">Membrane</location>
        <topology evidence="1">Single-pass type II membrane protein</topology>
    </subcellularLocation>
</comment>
<dbReference type="GO" id="GO:0016020">
    <property type="term" value="C:membrane"/>
    <property type="evidence" value="ECO:0007669"/>
    <property type="project" value="UniProtKB-SubCell"/>
</dbReference>
<sequence length="462" mass="52300">MKRDLEIGDGNSAPCFRYKFLLRAFRGRSWHLRVALFLVSLVVAVVVVNMKLSVQTTRPQLFHARGAKFDRSVNRNKAVVMCMHDGVVPMGLSLVRELRCLGNRDLIQVYHCLPGELSNRSRELLFEADSRLEIVDVCSDLVARGDMSLELAGQFRSWWIKPLALYHSDASEVILLDVDDVFMRDPAVLRTTEGYTRTGTTFFYDRVTAGKFFFNQQMANNMSYLDNLLHGFNYTSIGVSSGYSPSAHLRKSFAFRGETHHEQDSSVVVVDKSRSRKAMKALWWLITHERFANEKRETFSFGDKESFWLSFELAKQEYFFSPWGASVVDSSTNDDLLAHNDSLCGSIAHFMPVESEEPEFLYVNGKALLDPFAEGFSSHGTATTNVLYNTNPTHVTPRRKRAPNGKTATEFKGGWPSECLRGFGATPLPGDFAPILLRRRMFYMGTRMGVSAALKSCYPFDD</sequence>
<evidence type="ECO:0000256" key="8">
    <source>
        <dbReference type="ARBA" id="ARBA00023136"/>
    </source>
</evidence>
<evidence type="ECO:0000256" key="7">
    <source>
        <dbReference type="ARBA" id="ARBA00022989"/>
    </source>
</evidence>
<dbReference type="OrthoDB" id="10282073at2759"/>
<dbReference type="GO" id="GO:0005794">
    <property type="term" value="C:Golgi apparatus"/>
    <property type="evidence" value="ECO:0007669"/>
    <property type="project" value="TreeGrafter"/>
</dbReference>
<keyword evidence="6" id="KW-0735">Signal-anchor</keyword>
<organism evidence="11 12">
    <name type="scientific">Phytophthora rubi</name>
    <dbReference type="NCBI Taxonomy" id="129364"/>
    <lineage>
        <taxon>Eukaryota</taxon>
        <taxon>Sar</taxon>
        <taxon>Stramenopiles</taxon>
        <taxon>Oomycota</taxon>
        <taxon>Peronosporomycetes</taxon>
        <taxon>Peronosporales</taxon>
        <taxon>Peronosporaceae</taxon>
        <taxon>Phytophthora</taxon>
    </lineage>
</organism>
<evidence type="ECO:0000256" key="5">
    <source>
        <dbReference type="ARBA" id="ARBA00022692"/>
    </source>
</evidence>
<dbReference type="Pfam" id="PF11051">
    <property type="entry name" value="Mannosyl_trans3"/>
    <property type="match status" value="1"/>
</dbReference>
<evidence type="ECO:0000256" key="6">
    <source>
        <dbReference type="ARBA" id="ARBA00022968"/>
    </source>
</evidence>
<dbReference type="InterPro" id="IPR022751">
    <property type="entry name" value="Alpha_mannosyltransferase"/>
</dbReference>
<reference evidence="11 12" key="1">
    <citation type="submission" date="2018-09" db="EMBL/GenBank/DDBJ databases">
        <title>Genomic investigation of the strawberry pathogen Phytophthora fragariae indicates pathogenicity is determined by transcriptional variation in three key races.</title>
        <authorList>
            <person name="Adams T.M."/>
            <person name="Armitage A.D."/>
            <person name="Sobczyk M.K."/>
            <person name="Bates H.J."/>
            <person name="Dunwell J.M."/>
            <person name="Nellist C.F."/>
            <person name="Harrison R.J."/>
        </authorList>
    </citation>
    <scope>NUCLEOTIDE SEQUENCE [LARGE SCALE GENOMIC DNA]</scope>
    <source>
        <strain evidence="11 12">SCRP324</strain>
    </source>
</reference>
<protein>
    <recommendedName>
        <fullName evidence="13">Nucleotide-diphospho-sugar transferase domain-containing protein</fullName>
    </recommendedName>
</protein>
<evidence type="ECO:0000256" key="4">
    <source>
        <dbReference type="ARBA" id="ARBA00022679"/>
    </source>
</evidence>
<name>A0A6A3N4X3_9STRA</name>
<comment type="similarity">
    <text evidence="2">Belongs to the MNN1/MNT family.</text>
</comment>
<comment type="caution">
    <text evidence="11">The sequence shown here is derived from an EMBL/GenBank/DDBJ whole genome shotgun (WGS) entry which is preliminary data.</text>
</comment>
<evidence type="ECO:0000313" key="11">
    <source>
        <dbReference type="EMBL" id="KAE9036633.1"/>
    </source>
</evidence>
<evidence type="ECO:0000256" key="3">
    <source>
        <dbReference type="ARBA" id="ARBA00022676"/>
    </source>
</evidence>
<keyword evidence="4" id="KW-0808">Transferase</keyword>
<dbReference type="GO" id="GO:0000033">
    <property type="term" value="F:alpha-1,3-mannosyltransferase activity"/>
    <property type="evidence" value="ECO:0007669"/>
    <property type="project" value="TreeGrafter"/>
</dbReference>
<keyword evidence="9" id="KW-0325">Glycoprotein</keyword>
<dbReference type="Proteomes" id="UP000435112">
    <property type="component" value="Unassembled WGS sequence"/>
</dbReference>
<keyword evidence="7 10" id="KW-1133">Transmembrane helix</keyword>
<evidence type="ECO:0000256" key="1">
    <source>
        <dbReference type="ARBA" id="ARBA00004606"/>
    </source>
</evidence>
<proteinExistence type="inferred from homology"/>
<accession>A0A6A3N4X3</accession>